<dbReference type="RefSeq" id="WP_127122382.1">
    <property type="nucleotide sequence ID" value="NZ_BHXQ01000003.1"/>
</dbReference>
<gene>
    <name evidence="6" type="ORF">SanaruYs_19610</name>
</gene>
<dbReference type="GO" id="GO:0016020">
    <property type="term" value="C:membrane"/>
    <property type="evidence" value="ECO:0007669"/>
    <property type="project" value="UniProtKB-SubCell"/>
</dbReference>
<evidence type="ECO:0000256" key="4">
    <source>
        <dbReference type="ARBA" id="ARBA00023136"/>
    </source>
</evidence>
<evidence type="ECO:0000256" key="2">
    <source>
        <dbReference type="ARBA" id="ARBA00022692"/>
    </source>
</evidence>
<evidence type="ECO:0000256" key="1">
    <source>
        <dbReference type="ARBA" id="ARBA00004141"/>
    </source>
</evidence>
<keyword evidence="4 5" id="KW-0472">Membrane</keyword>
<sequence length="131" mass="14403">MKTENLPSRKAHRIGWGLSGFAILFLVFDIVGKFLKPEAVIKGTVELGYPETIIGSLGVILLVCTLLYTIPRTSFFGALLLTGYLGGAIATHVRIGNPLFSHVLFPIYVALFIWIGLYLRSAKLRDLVALK</sequence>
<name>A0A401UA36_9BACT</name>
<feature type="transmembrane region" description="Helical" evidence="5">
    <location>
        <begin position="75"/>
        <end position="93"/>
    </location>
</feature>
<keyword evidence="3 5" id="KW-1133">Transmembrane helix</keyword>
<dbReference type="OrthoDB" id="9811373at2"/>
<evidence type="ECO:0000256" key="3">
    <source>
        <dbReference type="ARBA" id="ARBA00022989"/>
    </source>
</evidence>
<dbReference type="Proteomes" id="UP000288227">
    <property type="component" value="Unassembled WGS sequence"/>
</dbReference>
<proteinExistence type="predicted"/>
<evidence type="ECO:0000313" key="6">
    <source>
        <dbReference type="EMBL" id="GCC51732.1"/>
    </source>
</evidence>
<feature type="transmembrane region" description="Helical" evidence="5">
    <location>
        <begin position="99"/>
        <end position="119"/>
    </location>
</feature>
<evidence type="ECO:0000313" key="7">
    <source>
        <dbReference type="Proteomes" id="UP000288227"/>
    </source>
</evidence>
<accession>A0A401UA36</accession>
<keyword evidence="7" id="KW-1185">Reference proteome</keyword>
<organism evidence="6 7">
    <name type="scientific">Chryseotalea sanaruensis</name>
    <dbReference type="NCBI Taxonomy" id="2482724"/>
    <lineage>
        <taxon>Bacteria</taxon>
        <taxon>Pseudomonadati</taxon>
        <taxon>Bacteroidota</taxon>
        <taxon>Cytophagia</taxon>
        <taxon>Cytophagales</taxon>
        <taxon>Chryseotaleaceae</taxon>
        <taxon>Chryseotalea</taxon>
    </lineage>
</organism>
<comment type="caution">
    <text evidence="6">The sequence shown here is derived from an EMBL/GenBank/DDBJ whole genome shotgun (WGS) entry which is preliminary data.</text>
</comment>
<keyword evidence="2 5" id="KW-0812">Transmembrane</keyword>
<protein>
    <submittedName>
        <fullName evidence="6">DoxX family protein</fullName>
    </submittedName>
</protein>
<comment type="subcellular location">
    <subcellularLocation>
        <location evidence="1">Membrane</location>
        <topology evidence="1">Multi-pass membrane protein</topology>
    </subcellularLocation>
</comment>
<feature type="transmembrane region" description="Helical" evidence="5">
    <location>
        <begin position="47"/>
        <end position="68"/>
    </location>
</feature>
<dbReference type="AlphaFoldDB" id="A0A401UA36"/>
<evidence type="ECO:0000256" key="5">
    <source>
        <dbReference type="SAM" id="Phobius"/>
    </source>
</evidence>
<reference evidence="6 7" key="1">
    <citation type="submission" date="2018-11" db="EMBL/GenBank/DDBJ databases">
        <title>Chryseotalea sanarue gen. nov., sp., nov., a member of the family Cytophagaceae, isolated from a brackish lake in Hamamatsu Japan.</title>
        <authorList>
            <person name="Maejima Y."/>
            <person name="Iino T."/>
            <person name="Muraguchi Y."/>
            <person name="Fukuda K."/>
            <person name="Ohkuma M."/>
            <person name="Moriuchi R."/>
            <person name="Dohra H."/>
            <person name="Kimbara K."/>
            <person name="Shintani M."/>
        </authorList>
    </citation>
    <scope>NUCLEOTIDE SEQUENCE [LARGE SCALE GENOMIC DNA]</scope>
    <source>
        <strain evidence="6 7">Ys</strain>
    </source>
</reference>
<feature type="transmembrane region" description="Helical" evidence="5">
    <location>
        <begin position="14"/>
        <end position="35"/>
    </location>
</feature>
<dbReference type="Pfam" id="PF13564">
    <property type="entry name" value="DoxX_2"/>
    <property type="match status" value="1"/>
</dbReference>
<dbReference type="EMBL" id="BHXQ01000003">
    <property type="protein sequence ID" value="GCC51732.1"/>
    <property type="molecule type" value="Genomic_DNA"/>
</dbReference>
<dbReference type="InterPro" id="IPR032808">
    <property type="entry name" value="DoxX"/>
</dbReference>